<dbReference type="InterPro" id="IPR000757">
    <property type="entry name" value="Beta-glucanase-like"/>
</dbReference>
<dbReference type="OrthoDB" id="192832at2759"/>
<feature type="region of interest" description="Disordered" evidence="1">
    <location>
        <begin position="101"/>
        <end position="131"/>
    </location>
</feature>
<dbReference type="GO" id="GO:0004553">
    <property type="term" value="F:hydrolase activity, hydrolyzing O-glycosyl compounds"/>
    <property type="evidence" value="ECO:0007669"/>
    <property type="project" value="InterPro"/>
</dbReference>
<dbReference type="EMBL" id="WHVB01000003">
    <property type="protein sequence ID" value="KAF8485326.1"/>
    <property type="molecule type" value="Genomic_DNA"/>
</dbReference>
<dbReference type="Gene3D" id="2.60.120.200">
    <property type="match status" value="1"/>
</dbReference>
<reference evidence="3" key="1">
    <citation type="submission" date="2019-10" db="EMBL/GenBank/DDBJ databases">
        <authorList>
            <consortium name="DOE Joint Genome Institute"/>
            <person name="Kuo A."/>
            <person name="Miyauchi S."/>
            <person name="Kiss E."/>
            <person name="Drula E."/>
            <person name="Kohler A."/>
            <person name="Sanchez-Garcia M."/>
            <person name="Andreopoulos B."/>
            <person name="Barry K.W."/>
            <person name="Bonito G."/>
            <person name="Buee M."/>
            <person name="Carver A."/>
            <person name="Chen C."/>
            <person name="Cichocki N."/>
            <person name="Clum A."/>
            <person name="Culley D."/>
            <person name="Crous P.W."/>
            <person name="Fauchery L."/>
            <person name="Girlanda M."/>
            <person name="Hayes R."/>
            <person name="Keri Z."/>
            <person name="LaButti K."/>
            <person name="Lipzen A."/>
            <person name="Lombard V."/>
            <person name="Magnuson J."/>
            <person name="Maillard F."/>
            <person name="Morin E."/>
            <person name="Murat C."/>
            <person name="Nolan M."/>
            <person name="Ohm R."/>
            <person name="Pangilinan J."/>
            <person name="Pereira M."/>
            <person name="Perotto S."/>
            <person name="Peter M."/>
            <person name="Riley R."/>
            <person name="Sitrit Y."/>
            <person name="Stielow B."/>
            <person name="Szollosi G."/>
            <person name="Zifcakova L."/>
            <person name="Stursova M."/>
            <person name="Spatafora J.W."/>
            <person name="Tedersoo L."/>
            <person name="Vaario L.-M."/>
            <person name="Yamada A."/>
            <person name="Yan M."/>
            <person name="Wang P."/>
            <person name="Xu J."/>
            <person name="Bruns T."/>
            <person name="Baldrian P."/>
            <person name="Vilgalys R."/>
            <person name="Henrissat B."/>
            <person name="Grigoriev I.V."/>
            <person name="Hibbett D."/>
            <person name="Nagy L.G."/>
            <person name="Martin F.M."/>
        </authorList>
    </citation>
    <scope>NUCLEOTIDE SEQUENCE</scope>
    <source>
        <strain evidence="3">Prilba</strain>
    </source>
</reference>
<dbReference type="InterPro" id="IPR013320">
    <property type="entry name" value="ConA-like_dom_sf"/>
</dbReference>
<dbReference type="Pfam" id="PF26113">
    <property type="entry name" value="GH16_XgeA"/>
    <property type="match status" value="1"/>
</dbReference>
<accession>A0A9P5TD11</accession>
<evidence type="ECO:0000256" key="1">
    <source>
        <dbReference type="SAM" id="MobiDB-lite"/>
    </source>
</evidence>
<dbReference type="SUPFAM" id="SSF49899">
    <property type="entry name" value="Concanavalin A-like lectins/glucanases"/>
    <property type="match status" value="1"/>
</dbReference>
<dbReference type="AlphaFoldDB" id="A0A9P5TD11"/>
<sequence length="254" mass="27081">MMSIGRSNYVTGDQARSLGLAYTRSGSFILRADNTTTLSSSGNGRNSFRIISNNRYGTHVSVFDLRHMPQGCGTWPAIWELGDGVWPEGGEVDIVEGVNDQEPNASSLHTSPGCTMPQSRPETGTPTGLDCDAYADGNAGCGVHTNTPNNYGPEFNDNGGGWYAIERTPTFIKIWFWPRSGGDVPSDAGGISSSSINTDAWGTPTAYFPNTECDIDSKFSPSYIIINLTFCGDWAGAVYGSSGCPGTCEGTLRL</sequence>
<gene>
    <name evidence="3" type="ORF">DFH94DRAFT_719890</name>
</gene>
<evidence type="ECO:0000259" key="2">
    <source>
        <dbReference type="PROSITE" id="PS51762"/>
    </source>
</evidence>
<dbReference type="PROSITE" id="PS51762">
    <property type="entry name" value="GH16_2"/>
    <property type="match status" value="1"/>
</dbReference>
<name>A0A9P5TD11_9AGAM</name>
<feature type="compositionally biased region" description="Polar residues" evidence="1">
    <location>
        <begin position="101"/>
        <end position="126"/>
    </location>
</feature>
<dbReference type="GO" id="GO:0009251">
    <property type="term" value="P:glucan catabolic process"/>
    <property type="evidence" value="ECO:0007669"/>
    <property type="project" value="TreeGrafter"/>
</dbReference>
<protein>
    <submittedName>
        <fullName evidence="3">Concanavalin A-like lectin/glucanase domain-containing protein</fullName>
    </submittedName>
</protein>
<evidence type="ECO:0000313" key="3">
    <source>
        <dbReference type="EMBL" id="KAF8485326.1"/>
    </source>
</evidence>
<dbReference type="PANTHER" id="PTHR10963:SF24">
    <property type="entry name" value="GLYCOSIDASE C21B10.07-RELATED"/>
    <property type="match status" value="1"/>
</dbReference>
<comment type="caution">
    <text evidence="3">The sequence shown here is derived from an EMBL/GenBank/DDBJ whole genome shotgun (WGS) entry which is preliminary data.</text>
</comment>
<dbReference type="PANTHER" id="PTHR10963">
    <property type="entry name" value="GLYCOSYL HYDROLASE-RELATED"/>
    <property type="match status" value="1"/>
</dbReference>
<reference evidence="3" key="2">
    <citation type="journal article" date="2020" name="Nat. Commun.">
        <title>Large-scale genome sequencing of mycorrhizal fungi provides insights into the early evolution of symbiotic traits.</title>
        <authorList>
            <person name="Miyauchi S."/>
            <person name="Kiss E."/>
            <person name="Kuo A."/>
            <person name="Drula E."/>
            <person name="Kohler A."/>
            <person name="Sanchez-Garcia M."/>
            <person name="Morin E."/>
            <person name="Andreopoulos B."/>
            <person name="Barry K.W."/>
            <person name="Bonito G."/>
            <person name="Buee M."/>
            <person name="Carver A."/>
            <person name="Chen C."/>
            <person name="Cichocki N."/>
            <person name="Clum A."/>
            <person name="Culley D."/>
            <person name="Crous P.W."/>
            <person name="Fauchery L."/>
            <person name="Girlanda M."/>
            <person name="Hayes R.D."/>
            <person name="Keri Z."/>
            <person name="LaButti K."/>
            <person name="Lipzen A."/>
            <person name="Lombard V."/>
            <person name="Magnuson J."/>
            <person name="Maillard F."/>
            <person name="Murat C."/>
            <person name="Nolan M."/>
            <person name="Ohm R.A."/>
            <person name="Pangilinan J."/>
            <person name="Pereira M.F."/>
            <person name="Perotto S."/>
            <person name="Peter M."/>
            <person name="Pfister S."/>
            <person name="Riley R."/>
            <person name="Sitrit Y."/>
            <person name="Stielow J.B."/>
            <person name="Szollosi G."/>
            <person name="Zifcakova L."/>
            <person name="Stursova M."/>
            <person name="Spatafora J.W."/>
            <person name="Tedersoo L."/>
            <person name="Vaario L.M."/>
            <person name="Yamada A."/>
            <person name="Yan M."/>
            <person name="Wang P."/>
            <person name="Xu J."/>
            <person name="Bruns T."/>
            <person name="Baldrian P."/>
            <person name="Vilgalys R."/>
            <person name="Dunand C."/>
            <person name="Henrissat B."/>
            <person name="Grigoriev I.V."/>
            <person name="Hibbett D."/>
            <person name="Nagy L.G."/>
            <person name="Martin F.M."/>
        </authorList>
    </citation>
    <scope>NUCLEOTIDE SEQUENCE</scope>
    <source>
        <strain evidence="3">Prilba</strain>
    </source>
</reference>
<feature type="domain" description="GH16" evidence="2">
    <location>
        <begin position="1"/>
        <end position="243"/>
    </location>
</feature>
<dbReference type="InterPro" id="IPR050546">
    <property type="entry name" value="Glycosyl_Hydrlase_16"/>
</dbReference>
<dbReference type="Proteomes" id="UP000759537">
    <property type="component" value="Unassembled WGS sequence"/>
</dbReference>
<keyword evidence="4" id="KW-1185">Reference proteome</keyword>
<organism evidence="3 4">
    <name type="scientific">Russula ochroleuca</name>
    <dbReference type="NCBI Taxonomy" id="152965"/>
    <lineage>
        <taxon>Eukaryota</taxon>
        <taxon>Fungi</taxon>
        <taxon>Dikarya</taxon>
        <taxon>Basidiomycota</taxon>
        <taxon>Agaricomycotina</taxon>
        <taxon>Agaricomycetes</taxon>
        <taxon>Russulales</taxon>
        <taxon>Russulaceae</taxon>
        <taxon>Russula</taxon>
    </lineage>
</organism>
<evidence type="ECO:0000313" key="4">
    <source>
        <dbReference type="Proteomes" id="UP000759537"/>
    </source>
</evidence>
<proteinExistence type="predicted"/>